<protein>
    <submittedName>
        <fullName evidence="2">STAS domain-containing protein</fullName>
    </submittedName>
</protein>
<dbReference type="RefSeq" id="WP_191691346.1">
    <property type="nucleotide sequence ID" value="NZ_JACSQY010000011.1"/>
</dbReference>
<sequence>MNSFDQLFNYITEHTDELAAMIVERVCGQLPVEVPEAEQERALLMYKELWKSLGESLRNDQFEIPEALMKWSRTNAAMQTEIGGKISIIVDRYPPTRVVFTDVLVEIGERLGLTLKEFALVNKQVNTLLDISLNETYYAFERLSELYRSDTEQQLAELSAPIVPVRDGIVIIPFIGEITDDRSYAIMNNVLPRVAEMGVEYAIADFSGLVSVDDHVVRSLHQLEDALSLMGIEVITTGLRPELALKIVNSSMDFAGTKYYATVQQALESLL</sequence>
<name>A0ABR8PM91_9BACL</name>
<dbReference type="InterPro" id="IPR036513">
    <property type="entry name" value="STAS_dom_sf"/>
</dbReference>
<dbReference type="Gene3D" id="3.30.750.24">
    <property type="entry name" value="STAS domain"/>
    <property type="match status" value="1"/>
</dbReference>
<reference evidence="2 3" key="1">
    <citation type="submission" date="2020-08" db="EMBL/GenBank/DDBJ databases">
        <title>A Genomic Blueprint of the Chicken Gut Microbiome.</title>
        <authorList>
            <person name="Gilroy R."/>
            <person name="Ravi A."/>
            <person name="Getino M."/>
            <person name="Pursley I."/>
            <person name="Horton D.L."/>
            <person name="Alikhan N.-F."/>
            <person name="Baker D."/>
            <person name="Gharbi K."/>
            <person name="Hall N."/>
            <person name="Watson M."/>
            <person name="Adriaenssens E.M."/>
            <person name="Foster-Nyarko E."/>
            <person name="Jarju S."/>
            <person name="Secka A."/>
            <person name="Antonio M."/>
            <person name="Oren A."/>
            <person name="Chaudhuri R."/>
            <person name="La Ragione R.M."/>
            <person name="Hildebrand F."/>
            <person name="Pallen M.J."/>
        </authorList>
    </citation>
    <scope>NUCLEOTIDE SEQUENCE [LARGE SCALE GENOMIC DNA]</scope>
    <source>
        <strain evidence="2 3">Sa3CUA8</strain>
    </source>
</reference>
<comment type="caution">
    <text evidence="2">The sequence shown here is derived from an EMBL/GenBank/DDBJ whole genome shotgun (WGS) entry which is preliminary data.</text>
</comment>
<gene>
    <name evidence="2" type="ORF">H9659_13220</name>
</gene>
<dbReference type="EMBL" id="JACSQY010000011">
    <property type="protein sequence ID" value="MBD7909291.1"/>
    <property type="molecule type" value="Genomic_DNA"/>
</dbReference>
<keyword evidence="3" id="KW-1185">Reference proteome</keyword>
<feature type="domain" description="STAS" evidence="1">
    <location>
        <begin position="159"/>
        <end position="270"/>
    </location>
</feature>
<evidence type="ECO:0000259" key="1">
    <source>
        <dbReference type="PROSITE" id="PS50801"/>
    </source>
</evidence>
<dbReference type="PANTHER" id="PTHR33745:SF8">
    <property type="entry name" value="BLUE-LIGHT PHOTORECEPTOR"/>
    <property type="match status" value="1"/>
</dbReference>
<dbReference type="SUPFAM" id="SSF52091">
    <property type="entry name" value="SpoIIaa-like"/>
    <property type="match status" value="1"/>
</dbReference>
<dbReference type="InterPro" id="IPR002645">
    <property type="entry name" value="STAS_dom"/>
</dbReference>
<dbReference type="PANTHER" id="PTHR33745">
    <property type="entry name" value="RSBT ANTAGONIST PROTEIN RSBS-RELATED"/>
    <property type="match status" value="1"/>
</dbReference>
<organism evidence="2 3">
    <name type="scientific">Sporosarcina gallistercoris</name>
    <dbReference type="NCBI Taxonomy" id="2762245"/>
    <lineage>
        <taxon>Bacteria</taxon>
        <taxon>Bacillati</taxon>
        <taxon>Bacillota</taxon>
        <taxon>Bacilli</taxon>
        <taxon>Bacillales</taxon>
        <taxon>Caryophanaceae</taxon>
        <taxon>Sporosarcina</taxon>
    </lineage>
</organism>
<dbReference type="Pfam" id="PF01740">
    <property type="entry name" value="STAS"/>
    <property type="match status" value="1"/>
</dbReference>
<dbReference type="Proteomes" id="UP000659496">
    <property type="component" value="Unassembled WGS sequence"/>
</dbReference>
<proteinExistence type="predicted"/>
<evidence type="ECO:0000313" key="3">
    <source>
        <dbReference type="Proteomes" id="UP000659496"/>
    </source>
</evidence>
<evidence type="ECO:0000313" key="2">
    <source>
        <dbReference type="EMBL" id="MBD7909291.1"/>
    </source>
</evidence>
<accession>A0ABR8PM91</accession>
<dbReference type="PROSITE" id="PS50801">
    <property type="entry name" value="STAS"/>
    <property type="match status" value="1"/>
</dbReference>
<dbReference type="CDD" id="cd07041">
    <property type="entry name" value="STAS_RsbR_RsbS_like"/>
    <property type="match status" value="1"/>
</dbReference>
<dbReference type="InterPro" id="IPR051932">
    <property type="entry name" value="Bact_StressResp_Reg"/>
</dbReference>